<evidence type="ECO:0000256" key="2">
    <source>
        <dbReference type="ARBA" id="ARBA00022679"/>
    </source>
</evidence>
<keyword evidence="4" id="KW-0614">Plasmid</keyword>
<sequence>MDKVVPSARDAVADITDGSTLAVGGFGLCGIPDALIAAIGAGGATNLEVFSNNCGVDDYGLGILVGGPDPAGPRLVRRGEQGIRPAVPGRGTRGGADPAGHVGRTPAGRRGGYPGVLHPGGGVDPDQRRWSAVAVRVRRFGGMSPPR</sequence>
<dbReference type="GO" id="GO:0008410">
    <property type="term" value="F:CoA-transferase activity"/>
    <property type="evidence" value="ECO:0007669"/>
    <property type="project" value="InterPro"/>
</dbReference>
<dbReference type="Pfam" id="PF01144">
    <property type="entry name" value="CoA_trans"/>
    <property type="match status" value="1"/>
</dbReference>
<organism evidence="4 5">
    <name type="scientific">Rhodococcus jostii (strain RHA1)</name>
    <dbReference type="NCBI Taxonomy" id="101510"/>
    <lineage>
        <taxon>Bacteria</taxon>
        <taxon>Bacillati</taxon>
        <taxon>Actinomycetota</taxon>
        <taxon>Actinomycetes</taxon>
        <taxon>Mycobacteriales</taxon>
        <taxon>Nocardiaceae</taxon>
        <taxon>Rhodococcus</taxon>
    </lineage>
</organism>
<keyword evidence="2 4" id="KW-0808">Transferase</keyword>
<dbReference type="Proteomes" id="UP000008710">
    <property type="component" value="Plasmid pRHL2"/>
</dbReference>
<name>Q0RWI6_RHOJR</name>
<dbReference type="KEGG" id="rha:RHA1_ro10157"/>
<geneLocation type="plasmid" evidence="4 5">
    <name>pRHL2</name>
</geneLocation>
<dbReference type="HOGENOM" id="CLU_1766560_0_0_11"/>
<evidence type="ECO:0000256" key="3">
    <source>
        <dbReference type="SAM" id="MobiDB-lite"/>
    </source>
</evidence>
<comment type="similarity">
    <text evidence="1">Belongs to the 3-oxoacid CoA-transferase subunit A family.</text>
</comment>
<dbReference type="SUPFAM" id="SSF100950">
    <property type="entry name" value="NagB/RpiA/CoA transferase-like"/>
    <property type="match status" value="1"/>
</dbReference>
<dbReference type="InterPro" id="IPR004165">
    <property type="entry name" value="CoA_trans_fam_I"/>
</dbReference>
<dbReference type="EC" id="2.8.3.-" evidence="4"/>
<dbReference type="PROSITE" id="PS01273">
    <property type="entry name" value="COA_TRANSF_1"/>
    <property type="match status" value="1"/>
</dbReference>
<dbReference type="PANTHER" id="PTHR13707">
    <property type="entry name" value="KETOACID-COENZYME A TRANSFERASE"/>
    <property type="match status" value="1"/>
</dbReference>
<dbReference type="PANTHER" id="PTHR13707:SF60">
    <property type="entry name" value="ACETATE COA-TRANSFERASE SUBUNIT ALPHA"/>
    <property type="match status" value="1"/>
</dbReference>
<dbReference type="Gene3D" id="3.40.1080.10">
    <property type="entry name" value="Glutaconate Coenzyme A-transferase"/>
    <property type="match status" value="1"/>
</dbReference>
<accession>Q0RWI6</accession>
<dbReference type="AlphaFoldDB" id="Q0RWI6"/>
<evidence type="ECO:0000313" key="4">
    <source>
        <dbReference type="EMBL" id="ABH00350.1"/>
    </source>
</evidence>
<protein>
    <submittedName>
        <fullName evidence="4">Probable CoA-transferase</fullName>
        <ecNumber evidence="4">2.8.3.-</ecNumber>
    </submittedName>
</protein>
<reference evidence="5" key="1">
    <citation type="journal article" date="2006" name="Proc. Natl. Acad. Sci. U.S.A.">
        <title>The complete genome of Rhodococcus sp. RHA1 provides insights into a catabolic powerhouse.</title>
        <authorList>
            <person name="McLeod M.P."/>
            <person name="Warren R.L."/>
            <person name="Hsiao W.W.L."/>
            <person name="Araki N."/>
            <person name="Myhre M."/>
            <person name="Fernandes C."/>
            <person name="Miyazawa D."/>
            <person name="Wong W."/>
            <person name="Lillquist A.L."/>
            <person name="Wang D."/>
            <person name="Dosanjh M."/>
            <person name="Hara H."/>
            <person name="Petrescu A."/>
            <person name="Morin R.D."/>
            <person name="Yang G."/>
            <person name="Stott J.M."/>
            <person name="Schein J.E."/>
            <person name="Shin H."/>
            <person name="Smailus D."/>
            <person name="Siddiqui A.S."/>
            <person name="Marra M.A."/>
            <person name="Jones S.J.M."/>
            <person name="Holt R."/>
            <person name="Brinkman F.S.L."/>
            <person name="Miyauchi K."/>
            <person name="Fukuda M."/>
            <person name="Davies J.E."/>
            <person name="Mohn W.W."/>
            <person name="Eltis L.D."/>
        </authorList>
    </citation>
    <scope>NUCLEOTIDE SEQUENCE [LARGE SCALE GENOMIC DNA]</scope>
    <source>
        <strain evidence="5">RHA1</strain>
    </source>
</reference>
<dbReference type="InterPro" id="IPR004163">
    <property type="entry name" value="CoA_transf_BS"/>
</dbReference>
<gene>
    <name evidence="4" type="ordered locus">RHA1_ro10157</name>
</gene>
<evidence type="ECO:0000256" key="1">
    <source>
        <dbReference type="ARBA" id="ARBA00005612"/>
    </source>
</evidence>
<dbReference type="EMBL" id="CP000433">
    <property type="protein sequence ID" value="ABH00350.1"/>
    <property type="molecule type" value="Genomic_DNA"/>
</dbReference>
<feature type="region of interest" description="Disordered" evidence="3">
    <location>
        <begin position="72"/>
        <end position="113"/>
    </location>
</feature>
<dbReference type="InterPro" id="IPR037171">
    <property type="entry name" value="NagB/RpiA_transferase-like"/>
</dbReference>
<evidence type="ECO:0000313" key="5">
    <source>
        <dbReference type="Proteomes" id="UP000008710"/>
    </source>
</evidence>
<proteinExistence type="inferred from homology"/>